<evidence type="ECO:0000313" key="2">
    <source>
        <dbReference type="Proteomes" id="UP001177023"/>
    </source>
</evidence>
<dbReference type="EMBL" id="CATQJA010000782">
    <property type="protein sequence ID" value="CAJ0564036.1"/>
    <property type="molecule type" value="Genomic_DNA"/>
</dbReference>
<comment type="caution">
    <text evidence="1">The sequence shown here is derived from an EMBL/GenBank/DDBJ whole genome shotgun (WGS) entry which is preliminary data.</text>
</comment>
<reference evidence="1" key="1">
    <citation type="submission" date="2023-06" db="EMBL/GenBank/DDBJ databases">
        <authorList>
            <person name="Delattre M."/>
        </authorList>
    </citation>
    <scope>NUCLEOTIDE SEQUENCE</scope>
    <source>
        <strain evidence="1">AF72</strain>
    </source>
</reference>
<dbReference type="AlphaFoldDB" id="A0AA36FQT7"/>
<protein>
    <submittedName>
        <fullName evidence="1">Uncharacterized protein</fullName>
    </submittedName>
</protein>
<accession>A0AA36FQT7</accession>
<evidence type="ECO:0000313" key="1">
    <source>
        <dbReference type="EMBL" id="CAJ0564036.1"/>
    </source>
</evidence>
<proteinExistence type="predicted"/>
<sequence length="283" mass="31405">MRSIPLLVAVLAIDVPIREKRQLHELSARGPVHDPEDPNVGAEHPHDEVLREERLAGTRVPGHDLAPEDESLKLAHTGMPRDAFAPEEKSLKLAGTRVPGHGFVGDDLLQKRAGTRVPGHGFVGDDLLEKRAGTRVPGHGFVGDDLLDKRPPKVGVPIDRFFRLTTASTLVFDWPQRTTHNAHNARPWEWSLPTGRPNVNGVCSRYRRKITCHSTTPSLRAMQSLVLYDKYYKEVYQVGSCSKNLTVGISCDGKDSYYTVLDKPDIEFAFFSCALEADLNCPA</sequence>
<keyword evidence="2" id="KW-1185">Reference proteome</keyword>
<name>A0AA36FQT7_9BILA</name>
<gene>
    <name evidence="1" type="ORF">MSPICULIGERA_LOCUS2733</name>
</gene>
<feature type="non-terminal residue" evidence="1">
    <location>
        <position position="283"/>
    </location>
</feature>
<dbReference type="Proteomes" id="UP001177023">
    <property type="component" value="Unassembled WGS sequence"/>
</dbReference>
<organism evidence="1 2">
    <name type="scientific">Mesorhabditis spiculigera</name>
    <dbReference type="NCBI Taxonomy" id="96644"/>
    <lineage>
        <taxon>Eukaryota</taxon>
        <taxon>Metazoa</taxon>
        <taxon>Ecdysozoa</taxon>
        <taxon>Nematoda</taxon>
        <taxon>Chromadorea</taxon>
        <taxon>Rhabditida</taxon>
        <taxon>Rhabditina</taxon>
        <taxon>Rhabditomorpha</taxon>
        <taxon>Rhabditoidea</taxon>
        <taxon>Rhabditidae</taxon>
        <taxon>Mesorhabditinae</taxon>
        <taxon>Mesorhabditis</taxon>
    </lineage>
</organism>